<evidence type="ECO:0000256" key="6">
    <source>
        <dbReference type="ARBA" id="ARBA00022989"/>
    </source>
</evidence>
<dbReference type="SUPFAM" id="SSF81345">
    <property type="entry name" value="ABC transporter involved in vitamin B12 uptake, BtuC"/>
    <property type="match status" value="1"/>
</dbReference>
<keyword evidence="10" id="KW-1185">Reference proteome</keyword>
<feature type="transmembrane region" description="Helical" evidence="8">
    <location>
        <begin position="213"/>
        <end position="236"/>
    </location>
</feature>
<evidence type="ECO:0000256" key="5">
    <source>
        <dbReference type="ARBA" id="ARBA00022692"/>
    </source>
</evidence>
<reference evidence="9 10" key="1">
    <citation type="submission" date="2020-08" db="EMBL/GenBank/DDBJ databases">
        <title>Genomic Encyclopedia of Type Strains, Phase IV (KMG-IV): sequencing the most valuable type-strain genomes for metagenomic binning, comparative biology and taxonomic classification.</title>
        <authorList>
            <person name="Goeker M."/>
        </authorList>
    </citation>
    <scope>NUCLEOTIDE SEQUENCE [LARGE SCALE GENOMIC DNA]</scope>
    <source>
        <strain evidence="9 10">DSM 16268</strain>
    </source>
</reference>
<name>A0A7W9L209_9HYPH</name>
<evidence type="ECO:0000256" key="3">
    <source>
        <dbReference type="ARBA" id="ARBA00022448"/>
    </source>
</evidence>
<keyword evidence="6 8" id="KW-1133">Transmembrane helix</keyword>
<accession>A0A7W9L209</accession>
<feature type="transmembrane region" description="Helical" evidence="8">
    <location>
        <begin position="134"/>
        <end position="161"/>
    </location>
</feature>
<dbReference type="EMBL" id="JACHOO010000004">
    <property type="protein sequence ID" value="MBB5753096.1"/>
    <property type="molecule type" value="Genomic_DNA"/>
</dbReference>
<evidence type="ECO:0000256" key="1">
    <source>
        <dbReference type="ARBA" id="ARBA00004651"/>
    </source>
</evidence>
<dbReference type="CDD" id="cd06550">
    <property type="entry name" value="TM_ABC_iron-siderophores_like"/>
    <property type="match status" value="1"/>
</dbReference>
<protein>
    <submittedName>
        <fullName evidence="9">Iron complex transport system permease protein</fullName>
    </submittedName>
</protein>
<dbReference type="InterPro" id="IPR000522">
    <property type="entry name" value="ABC_transptr_permease_BtuC"/>
</dbReference>
<keyword evidence="3" id="KW-0813">Transport</keyword>
<dbReference type="Gene3D" id="1.10.3470.10">
    <property type="entry name" value="ABC transporter involved in vitamin B12 uptake, BtuC"/>
    <property type="match status" value="1"/>
</dbReference>
<dbReference type="FunFam" id="1.10.3470.10:FF:000001">
    <property type="entry name" value="Vitamin B12 ABC transporter permease BtuC"/>
    <property type="match status" value="1"/>
</dbReference>
<keyword evidence="7 8" id="KW-0472">Membrane</keyword>
<dbReference type="RefSeq" id="WP_183855590.1">
    <property type="nucleotide sequence ID" value="NZ_JACHOO010000004.1"/>
</dbReference>
<dbReference type="Proteomes" id="UP000523821">
    <property type="component" value="Unassembled WGS sequence"/>
</dbReference>
<organism evidence="9 10">
    <name type="scientific">Prosthecomicrobium pneumaticum</name>
    <dbReference type="NCBI Taxonomy" id="81895"/>
    <lineage>
        <taxon>Bacteria</taxon>
        <taxon>Pseudomonadati</taxon>
        <taxon>Pseudomonadota</taxon>
        <taxon>Alphaproteobacteria</taxon>
        <taxon>Hyphomicrobiales</taxon>
        <taxon>Kaistiaceae</taxon>
        <taxon>Prosthecomicrobium</taxon>
    </lineage>
</organism>
<gene>
    <name evidence="9" type="ORF">GGQ63_002162</name>
</gene>
<feature type="transmembrane region" description="Helical" evidence="8">
    <location>
        <begin position="334"/>
        <end position="351"/>
    </location>
</feature>
<keyword evidence="5 8" id="KW-0812">Transmembrane</keyword>
<dbReference type="PANTHER" id="PTHR30472:SF25">
    <property type="entry name" value="ABC TRANSPORTER PERMEASE PROTEIN MJ0876-RELATED"/>
    <property type="match status" value="1"/>
</dbReference>
<evidence type="ECO:0000313" key="10">
    <source>
        <dbReference type="Proteomes" id="UP000523821"/>
    </source>
</evidence>
<dbReference type="AlphaFoldDB" id="A0A7W9L209"/>
<feature type="transmembrane region" description="Helical" evidence="8">
    <location>
        <begin position="80"/>
        <end position="100"/>
    </location>
</feature>
<proteinExistence type="inferred from homology"/>
<feature type="transmembrane region" description="Helical" evidence="8">
    <location>
        <begin position="173"/>
        <end position="193"/>
    </location>
</feature>
<keyword evidence="4" id="KW-1003">Cell membrane</keyword>
<evidence type="ECO:0000256" key="2">
    <source>
        <dbReference type="ARBA" id="ARBA00007935"/>
    </source>
</evidence>
<dbReference type="InterPro" id="IPR037294">
    <property type="entry name" value="ABC_BtuC-like"/>
</dbReference>
<dbReference type="GO" id="GO:0022857">
    <property type="term" value="F:transmembrane transporter activity"/>
    <property type="evidence" value="ECO:0007669"/>
    <property type="project" value="InterPro"/>
</dbReference>
<feature type="transmembrane region" description="Helical" evidence="8">
    <location>
        <begin position="263"/>
        <end position="289"/>
    </location>
</feature>
<feature type="transmembrane region" description="Helical" evidence="8">
    <location>
        <begin position="309"/>
        <end position="327"/>
    </location>
</feature>
<comment type="caution">
    <text evidence="9">The sequence shown here is derived from an EMBL/GenBank/DDBJ whole genome shotgun (WGS) entry which is preliminary data.</text>
</comment>
<evidence type="ECO:0000256" key="8">
    <source>
        <dbReference type="SAM" id="Phobius"/>
    </source>
</evidence>
<feature type="transmembrane region" description="Helical" evidence="8">
    <location>
        <begin position="107"/>
        <end position="128"/>
    </location>
</feature>
<dbReference type="GO" id="GO:0005886">
    <property type="term" value="C:plasma membrane"/>
    <property type="evidence" value="ECO:0007669"/>
    <property type="project" value="UniProtKB-SubCell"/>
</dbReference>
<dbReference type="Pfam" id="PF01032">
    <property type="entry name" value="FecCD"/>
    <property type="match status" value="1"/>
</dbReference>
<comment type="subcellular location">
    <subcellularLocation>
        <location evidence="1">Cell membrane</location>
        <topology evidence="1">Multi-pass membrane protein</topology>
    </subcellularLocation>
</comment>
<comment type="similarity">
    <text evidence="2">Belongs to the binding-protein-dependent transport system permease family. FecCD subfamily.</text>
</comment>
<sequence length="359" mass="36514">MTMALATPAEGDRRERGRTAVVALTILVAAVALASLAIGPAGVDATEVVRLTGDLLAGRDPAEARLGHVVLFDIRMPRTLLGLVVGGALGIAGAMMQGLFRNPLADPGIVGVSSGAALGAVAAITLGGGVTLPVLGALGIGLLPAAAFTGGLVTTVLLYLIATRQGRTSVATMLLAGIALGALAGAVTAYLIFRSDDLQLREFTFWSLGGLGGATWTKAVIAAVLCAGVFVAAPLIGRALDMLVLGEAEARHLGIEVDRMKRIIIVLVALAVGTSVAFAGVIGFVGIVVPHLLRLSIGPEHRLLLPASALLGGALLVTADMLCRILVAPAELPIGILTAVLGAPFFLWLLLRRRGLVDL</sequence>
<evidence type="ECO:0000313" key="9">
    <source>
        <dbReference type="EMBL" id="MBB5753096.1"/>
    </source>
</evidence>
<dbReference type="GO" id="GO:0033214">
    <property type="term" value="P:siderophore-iron import into cell"/>
    <property type="evidence" value="ECO:0007669"/>
    <property type="project" value="TreeGrafter"/>
</dbReference>
<dbReference type="PANTHER" id="PTHR30472">
    <property type="entry name" value="FERRIC ENTEROBACTIN TRANSPORT SYSTEM PERMEASE PROTEIN"/>
    <property type="match status" value="1"/>
</dbReference>
<evidence type="ECO:0000256" key="7">
    <source>
        <dbReference type="ARBA" id="ARBA00023136"/>
    </source>
</evidence>
<feature type="transmembrane region" description="Helical" evidence="8">
    <location>
        <begin position="21"/>
        <end position="43"/>
    </location>
</feature>
<evidence type="ECO:0000256" key="4">
    <source>
        <dbReference type="ARBA" id="ARBA00022475"/>
    </source>
</evidence>